<feature type="compositionally biased region" description="Polar residues" evidence="1">
    <location>
        <begin position="396"/>
        <end position="412"/>
    </location>
</feature>
<dbReference type="SMART" id="SM01283">
    <property type="entry name" value="Costars"/>
    <property type="match status" value="1"/>
</dbReference>
<dbReference type="PANTHER" id="PTHR22739:SF7">
    <property type="entry name" value="EG:152A3.3 PROTEIN-RELATED"/>
    <property type="match status" value="1"/>
</dbReference>
<dbReference type="Pfam" id="PF14705">
    <property type="entry name" value="Costars"/>
    <property type="match status" value="1"/>
</dbReference>
<dbReference type="Gene3D" id="1.10.10.1540">
    <property type="entry name" value="Costar domain"/>
    <property type="match status" value="1"/>
</dbReference>
<feature type="compositionally biased region" description="Low complexity" evidence="1">
    <location>
        <begin position="380"/>
        <end position="395"/>
    </location>
</feature>
<evidence type="ECO:0000313" key="4">
    <source>
        <dbReference type="RefSeq" id="XP_011211875.2"/>
    </source>
</evidence>
<evidence type="ECO:0000259" key="2">
    <source>
        <dbReference type="SMART" id="SM01283"/>
    </source>
</evidence>
<name>A0A6I9VMR7_BACDO</name>
<feature type="region of interest" description="Disordered" evidence="1">
    <location>
        <begin position="374"/>
        <end position="412"/>
    </location>
</feature>
<dbReference type="RefSeq" id="XP_011211875.2">
    <property type="nucleotide sequence ID" value="XM_011213573.4"/>
</dbReference>
<dbReference type="GO" id="GO:0030017">
    <property type="term" value="C:sarcomere"/>
    <property type="evidence" value="ECO:0007669"/>
    <property type="project" value="TreeGrafter"/>
</dbReference>
<dbReference type="GO" id="GO:0003779">
    <property type="term" value="F:actin binding"/>
    <property type="evidence" value="ECO:0007669"/>
    <property type="project" value="InterPro"/>
</dbReference>
<dbReference type="InterPro" id="IPR027817">
    <property type="entry name" value="Costars_dom"/>
</dbReference>
<feature type="domain" description="Costars" evidence="2">
    <location>
        <begin position="78"/>
        <end position="156"/>
    </location>
</feature>
<organism evidence="3 4">
    <name type="scientific">Bactrocera dorsalis</name>
    <name type="common">Oriental fruit fly</name>
    <name type="synonym">Dacus dorsalis</name>
    <dbReference type="NCBI Taxonomy" id="27457"/>
    <lineage>
        <taxon>Eukaryota</taxon>
        <taxon>Metazoa</taxon>
        <taxon>Ecdysozoa</taxon>
        <taxon>Arthropoda</taxon>
        <taxon>Hexapoda</taxon>
        <taxon>Insecta</taxon>
        <taxon>Pterygota</taxon>
        <taxon>Neoptera</taxon>
        <taxon>Endopterygota</taxon>
        <taxon>Diptera</taxon>
        <taxon>Brachycera</taxon>
        <taxon>Muscomorpha</taxon>
        <taxon>Tephritoidea</taxon>
        <taxon>Tephritidae</taxon>
        <taxon>Bactrocera</taxon>
        <taxon>Bactrocera</taxon>
    </lineage>
</organism>
<dbReference type="InterPro" id="IPR038095">
    <property type="entry name" value="Costars_sf"/>
</dbReference>
<feature type="region of interest" description="Disordered" evidence="1">
    <location>
        <begin position="191"/>
        <end position="239"/>
    </location>
</feature>
<dbReference type="InParanoid" id="A0A6I9VMR7"/>
<protein>
    <submittedName>
        <fullName evidence="4">Calphotin isoform X1</fullName>
    </submittedName>
</protein>
<dbReference type="GO" id="GO:0045944">
    <property type="term" value="P:positive regulation of transcription by RNA polymerase II"/>
    <property type="evidence" value="ECO:0007669"/>
    <property type="project" value="TreeGrafter"/>
</dbReference>
<dbReference type="GeneID" id="105232016"/>
<gene>
    <name evidence="4" type="primary">LOC105232016</name>
</gene>
<evidence type="ECO:0000256" key="1">
    <source>
        <dbReference type="SAM" id="MobiDB-lite"/>
    </source>
</evidence>
<dbReference type="Proteomes" id="UP001652620">
    <property type="component" value="Chromosome 4"/>
</dbReference>
<keyword evidence="3" id="KW-1185">Reference proteome</keyword>
<dbReference type="InterPro" id="IPR026111">
    <property type="entry name" value="Abra"/>
</dbReference>
<accession>A0A6I9VMR7</accession>
<dbReference type="GO" id="GO:0035025">
    <property type="term" value="P:positive regulation of Rho protein signal transduction"/>
    <property type="evidence" value="ECO:0007669"/>
    <property type="project" value="InterPro"/>
</dbReference>
<reference evidence="4" key="1">
    <citation type="submission" date="2025-08" db="UniProtKB">
        <authorList>
            <consortium name="RefSeq"/>
        </authorList>
    </citation>
    <scope>IDENTIFICATION</scope>
    <source>
        <tissue evidence="4">Adult</tissue>
    </source>
</reference>
<proteinExistence type="predicted"/>
<dbReference type="KEGG" id="bdr:105232016"/>
<sequence length="412" mass="43960">MADVSHELGALRFVVDSPLSSKVAMFNKQTQQHQQQQLLNPFSTANGRVSPKPTFSKDEYGKPLAGSLTEMRGQKANMHVLREMLELCQIIDSEGYNVKDEPKMRVIPFGELFNIYNYISDKVVGILLRARKHKLLDFEGEMLFQRRDDDVPIFLLKPILEIRQELEAKIEEIKRGGSPAPQATSVLLDKSAHKQKLGSRSSTPSASPAPSKPPTPAQSKAPTPAQSKASTPEPADLAKLPVAPVPTSEATAQPAVVNNTQAAPPAVTITAAPPVEVSQATEENETIARLEGGQEAKTPANRDEHTARIDINAAETEINVNQYTTPELEPVIAEHAGVPAATSAAAANNPNAIENAELPTIVVETTGVHTRTLPTLQEGAAEAVPAPTTAEASAADSGTETPAGNSEAQPEA</sequence>
<dbReference type="PANTHER" id="PTHR22739">
    <property type="entry name" value="STRIATED MUSCLE ACTIVATOR OF RHO-DEPENDENT SIGNALING-RELATED"/>
    <property type="match status" value="1"/>
</dbReference>
<feature type="compositionally biased region" description="Low complexity" evidence="1">
    <location>
        <begin position="217"/>
        <end position="227"/>
    </location>
</feature>
<evidence type="ECO:0000313" key="3">
    <source>
        <dbReference type="Proteomes" id="UP001652620"/>
    </source>
</evidence>
<dbReference type="AlphaFoldDB" id="A0A6I9VMR7"/>
<dbReference type="OrthoDB" id="9871914at2759"/>